<dbReference type="InterPro" id="IPR037066">
    <property type="entry name" value="Plug_dom_sf"/>
</dbReference>
<keyword evidence="3" id="KW-0998">Cell outer membrane</keyword>
<feature type="domain" description="TonB-dependent receptor plug" evidence="5">
    <location>
        <begin position="133"/>
        <end position="225"/>
    </location>
</feature>
<dbReference type="InterPro" id="IPR012910">
    <property type="entry name" value="Plug_dom"/>
</dbReference>
<dbReference type="PANTHER" id="PTHR40980">
    <property type="entry name" value="PLUG DOMAIN-CONTAINING PROTEIN"/>
    <property type="match status" value="1"/>
</dbReference>
<reference evidence="7 8" key="1">
    <citation type="submission" date="2018-07" db="EMBL/GenBank/DDBJ databases">
        <title>Chitinophaga K2CV101002-2 sp. nov., isolated from a monsoon evergreen broad-leaved forest soil.</title>
        <authorList>
            <person name="Lv Y."/>
        </authorList>
    </citation>
    <scope>NUCLEOTIDE SEQUENCE [LARGE SCALE GENOMIC DNA]</scope>
    <source>
        <strain evidence="7 8">GDMCC 1.1288</strain>
    </source>
</reference>
<dbReference type="RefSeq" id="WP_116973650.1">
    <property type="nucleotide sequence ID" value="NZ_QPMM01000001.1"/>
</dbReference>
<evidence type="ECO:0000313" key="7">
    <source>
        <dbReference type="EMBL" id="RFS26459.1"/>
    </source>
</evidence>
<dbReference type="Pfam" id="PF07715">
    <property type="entry name" value="Plug"/>
    <property type="match status" value="1"/>
</dbReference>
<protein>
    <submittedName>
        <fullName evidence="7">Uncharacterized protein</fullName>
    </submittedName>
</protein>
<accession>A0A3E1YGE3</accession>
<sequence length="812" mass="91364">MKKIVVSLSIAMFCAISAVAQQNPTGKITLKIQDAEGKPLPFTTIMLKSVKDSVLVKGELTTEAGDCQFEKIKDGHYFIQASQVGYTTLFVPAFKIDATHKTIEVGTLKLSNSGKNLQAVNITAVKPYIETSAGKTVLNIENSVTAAGNTALDLLRRAPGVQVDNNENVMLKGQSVTVMIDGKLTYLSGEQLSNLLKTMPGESIANIEIITSPSAKYEAAGNGGIINIKTKKGKMTGINGNISTTLTQSVYGRYGVSGNFNWRTEKFNLFGNLDQGDNPRLVTRKYDRVVKDSDGGETSLFQDIFQRNRFKNNYLKLGMDYFLNDKNTIGVLASGYKNSFSSDLYSQTYLGRPGKATDSTLNSLTSNRNKFDNITVNLNYKGVIDSAGGREISFDADYAQFNSQRTLNLTDSMYDNHSGFNSSPNSIRNLNNNQVIIKSLKTDLSWPLNKNTKLEAGLKASFVTTTNRMLFDSLYHGAFVTIPRLSDQFEYEENIYAAYGSYKQQINKTNVQLGLRVENTSSTGHSFSTNSTVSRSYTDFFPNIAIEQALNPKDKLTLVLSRRIERPGYGQLNPFMFYLDKYTYGKGNPYLRPQYSNIAEFAYTFREKYIATLRYTRTTDMMEEFIYFDEVNKASISTQRNYDNVDVGSLLFTLPFEVTKWWTSTNNIDASYNRYRFEDLNKVAFTTTSVNYYINSTNTITLPKDMKMEVMAYYNSPFVYSIFRGYSQYNLNLGIQKQFLNKNATVKVSVNNILRNESYRGAAEYGNVRLGIFNTWQFRTVNLYFAYRFGSNSIKAARERKTGTSDEQKRAG</sequence>
<evidence type="ECO:0000313" key="8">
    <source>
        <dbReference type="Proteomes" id="UP000260644"/>
    </source>
</evidence>
<feature type="domain" description="Outer membrane protein beta-barrel" evidence="6">
    <location>
        <begin position="389"/>
        <end position="787"/>
    </location>
</feature>
<keyword evidence="8" id="KW-1185">Reference proteome</keyword>
<dbReference type="SUPFAM" id="SSF49464">
    <property type="entry name" value="Carboxypeptidase regulatory domain-like"/>
    <property type="match status" value="1"/>
</dbReference>
<dbReference type="OrthoDB" id="905812at2"/>
<dbReference type="EMBL" id="QPMM01000001">
    <property type="protein sequence ID" value="RFS26459.1"/>
    <property type="molecule type" value="Genomic_DNA"/>
</dbReference>
<dbReference type="PANTHER" id="PTHR40980:SF4">
    <property type="entry name" value="TONB-DEPENDENT RECEPTOR-LIKE BETA-BARREL DOMAIN-CONTAINING PROTEIN"/>
    <property type="match status" value="1"/>
</dbReference>
<feature type="chain" id="PRO_5017619959" evidence="4">
    <location>
        <begin position="21"/>
        <end position="812"/>
    </location>
</feature>
<comment type="caution">
    <text evidence="7">The sequence shown here is derived from an EMBL/GenBank/DDBJ whole genome shotgun (WGS) entry which is preliminary data.</text>
</comment>
<evidence type="ECO:0000259" key="5">
    <source>
        <dbReference type="Pfam" id="PF07715"/>
    </source>
</evidence>
<dbReference type="GO" id="GO:0009279">
    <property type="term" value="C:cell outer membrane"/>
    <property type="evidence" value="ECO:0007669"/>
    <property type="project" value="UniProtKB-SubCell"/>
</dbReference>
<dbReference type="Gene3D" id="2.170.130.10">
    <property type="entry name" value="TonB-dependent receptor, plug domain"/>
    <property type="match status" value="1"/>
</dbReference>
<proteinExistence type="predicted"/>
<dbReference type="InterPro" id="IPR036942">
    <property type="entry name" value="Beta-barrel_TonB_sf"/>
</dbReference>
<evidence type="ECO:0000259" key="6">
    <source>
        <dbReference type="Pfam" id="PF14905"/>
    </source>
</evidence>
<evidence type="ECO:0000256" key="1">
    <source>
        <dbReference type="ARBA" id="ARBA00004442"/>
    </source>
</evidence>
<organism evidence="7 8">
    <name type="scientific">Chitinophaga silvatica</name>
    <dbReference type="NCBI Taxonomy" id="2282649"/>
    <lineage>
        <taxon>Bacteria</taxon>
        <taxon>Pseudomonadati</taxon>
        <taxon>Bacteroidota</taxon>
        <taxon>Chitinophagia</taxon>
        <taxon>Chitinophagales</taxon>
        <taxon>Chitinophagaceae</taxon>
        <taxon>Chitinophaga</taxon>
    </lineage>
</organism>
<dbReference type="Pfam" id="PF14905">
    <property type="entry name" value="OMP_b-brl_3"/>
    <property type="match status" value="1"/>
</dbReference>
<comment type="subcellular location">
    <subcellularLocation>
        <location evidence="1">Cell outer membrane</location>
    </subcellularLocation>
</comment>
<evidence type="ECO:0000256" key="4">
    <source>
        <dbReference type="SAM" id="SignalP"/>
    </source>
</evidence>
<dbReference type="InterPro" id="IPR041700">
    <property type="entry name" value="OMP_b-brl_3"/>
</dbReference>
<dbReference type="SUPFAM" id="SSF56935">
    <property type="entry name" value="Porins"/>
    <property type="match status" value="1"/>
</dbReference>
<evidence type="ECO:0000256" key="3">
    <source>
        <dbReference type="ARBA" id="ARBA00023237"/>
    </source>
</evidence>
<dbReference type="InterPro" id="IPR008969">
    <property type="entry name" value="CarboxyPept-like_regulatory"/>
</dbReference>
<dbReference type="Gene3D" id="2.40.170.20">
    <property type="entry name" value="TonB-dependent receptor, beta-barrel domain"/>
    <property type="match status" value="1"/>
</dbReference>
<feature type="signal peptide" evidence="4">
    <location>
        <begin position="1"/>
        <end position="20"/>
    </location>
</feature>
<dbReference type="Proteomes" id="UP000260644">
    <property type="component" value="Unassembled WGS sequence"/>
</dbReference>
<keyword evidence="2" id="KW-0472">Membrane</keyword>
<gene>
    <name evidence="7" type="ORF">DVR12_01330</name>
</gene>
<evidence type="ECO:0000256" key="2">
    <source>
        <dbReference type="ARBA" id="ARBA00023136"/>
    </source>
</evidence>
<name>A0A3E1YGE3_9BACT</name>
<dbReference type="AlphaFoldDB" id="A0A3E1YGE3"/>
<keyword evidence="4" id="KW-0732">Signal</keyword>